<comment type="caution">
    <text evidence="3">The sequence shown here is derived from an EMBL/GenBank/DDBJ whole genome shotgun (WGS) entry which is preliminary data.</text>
</comment>
<protein>
    <submittedName>
        <fullName evidence="3">Uncharacterized protein</fullName>
    </submittedName>
</protein>
<organism evidence="3 4">
    <name type="scientific">Daphnia magna</name>
    <dbReference type="NCBI Taxonomy" id="35525"/>
    <lineage>
        <taxon>Eukaryota</taxon>
        <taxon>Metazoa</taxon>
        <taxon>Ecdysozoa</taxon>
        <taxon>Arthropoda</taxon>
        <taxon>Crustacea</taxon>
        <taxon>Branchiopoda</taxon>
        <taxon>Diplostraca</taxon>
        <taxon>Cladocera</taxon>
        <taxon>Anomopoda</taxon>
        <taxon>Daphniidae</taxon>
        <taxon>Daphnia</taxon>
    </lineage>
</organism>
<keyword evidence="2" id="KW-0472">Membrane</keyword>
<keyword evidence="2" id="KW-1133">Transmembrane helix</keyword>
<feature type="transmembrane region" description="Helical" evidence="2">
    <location>
        <begin position="43"/>
        <end position="65"/>
    </location>
</feature>
<keyword evidence="2" id="KW-0812">Transmembrane</keyword>
<evidence type="ECO:0000313" key="3">
    <source>
        <dbReference type="EMBL" id="KAK4018595.1"/>
    </source>
</evidence>
<evidence type="ECO:0000256" key="1">
    <source>
        <dbReference type="SAM" id="MobiDB-lite"/>
    </source>
</evidence>
<dbReference type="Proteomes" id="UP001234178">
    <property type="component" value="Unassembled WGS sequence"/>
</dbReference>
<evidence type="ECO:0000313" key="4">
    <source>
        <dbReference type="Proteomes" id="UP001234178"/>
    </source>
</evidence>
<sequence length="421" mass="46800">MISMAWENTLLASRILPPAYTPVEVATNRSQDASLMLDQDGRLTLLIILTTSAGLAIVLLFFIFLRIGCLRGQSCFGRYKDRHDRSACPLTTVVLDDHAAITKSLATSPQTIQATFIQTRNEPPSDSYTIKLVDNDLIVETQLSSGSDEQATATSTAMETMTPTAMLKMSNPPGEAFSQQHQQRDNNVSQQLKLSSSGEAGEVQSGFLLFKTWLSGRKSKDLPTENGTAYISSLAREDAQLQQQQMATPLETKSLCGSPKRRYGRPLANGETMATQKQQIMARFGQHLPGFGFTQSKSSCLFEDEDDEEYELDELSSVPAVTYSYRNGNQFEYMGGPYGYVDPLYSHQLPGNNNQHPTREIKSFVNERNRTSVRLEELDIVVQCADQRHSTMESRREPQPPVLLLLPTLVRSADSLVLPTK</sequence>
<gene>
    <name evidence="3" type="ORF">OUZ56_000642</name>
</gene>
<dbReference type="EMBL" id="JAOYFB010000036">
    <property type="protein sequence ID" value="KAK4018595.1"/>
    <property type="molecule type" value="Genomic_DNA"/>
</dbReference>
<feature type="region of interest" description="Disordered" evidence="1">
    <location>
        <begin position="169"/>
        <end position="191"/>
    </location>
</feature>
<proteinExistence type="predicted"/>
<evidence type="ECO:0000256" key="2">
    <source>
        <dbReference type="SAM" id="Phobius"/>
    </source>
</evidence>
<feature type="compositionally biased region" description="Polar residues" evidence="1">
    <location>
        <begin position="177"/>
        <end position="191"/>
    </location>
</feature>
<reference evidence="3 4" key="1">
    <citation type="journal article" date="2023" name="Nucleic Acids Res.">
        <title>The hologenome of Daphnia magna reveals possible DNA methylation and microbiome-mediated evolution of the host genome.</title>
        <authorList>
            <person name="Chaturvedi A."/>
            <person name="Li X."/>
            <person name="Dhandapani V."/>
            <person name="Marshall H."/>
            <person name="Kissane S."/>
            <person name="Cuenca-Cambronero M."/>
            <person name="Asole G."/>
            <person name="Calvet F."/>
            <person name="Ruiz-Romero M."/>
            <person name="Marangio P."/>
            <person name="Guigo R."/>
            <person name="Rago D."/>
            <person name="Mirbahai L."/>
            <person name="Eastwood N."/>
            <person name="Colbourne J.K."/>
            <person name="Zhou J."/>
            <person name="Mallon E."/>
            <person name="Orsini L."/>
        </authorList>
    </citation>
    <scope>NUCLEOTIDE SEQUENCE [LARGE SCALE GENOMIC DNA]</scope>
    <source>
        <strain evidence="3">LRV0_1</strain>
    </source>
</reference>
<accession>A0ABR0A0Z3</accession>
<keyword evidence="4" id="KW-1185">Reference proteome</keyword>
<name>A0ABR0A0Z3_9CRUS</name>